<gene>
    <name evidence="6" type="ORF">FJV41_30255</name>
</gene>
<dbReference type="Gene3D" id="1.10.10.10">
    <property type="entry name" value="Winged helix-like DNA-binding domain superfamily/Winged helix DNA-binding domain"/>
    <property type="match status" value="1"/>
</dbReference>
<dbReference type="GO" id="GO:0003700">
    <property type="term" value="F:DNA-binding transcription factor activity"/>
    <property type="evidence" value="ECO:0007669"/>
    <property type="project" value="InterPro"/>
</dbReference>
<dbReference type="InterPro" id="IPR036388">
    <property type="entry name" value="WH-like_DNA-bd_sf"/>
</dbReference>
<dbReference type="InterPro" id="IPR005119">
    <property type="entry name" value="LysR_subst-bd"/>
</dbReference>
<dbReference type="SUPFAM" id="SSF46785">
    <property type="entry name" value="Winged helix' DNA-binding domain"/>
    <property type="match status" value="1"/>
</dbReference>
<proteinExistence type="inferred from homology"/>
<dbReference type="SUPFAM" id="SSF53850">
    <property type="entry name" value="Periplasmic binding protein-like II"/>
    <property type="match status" value="1"/>
</dbReference>
<evidence type="ECO:0000313" key="6">
    <source>
        <dbReference type="EMBL" id="TQF12209.1"/>
    </source>
</evidence>
<dbReference type="Pfam" id="PF00126">
    <property type="entry name" value="HTH_1"/>
    <property type="match status" value="1"/>
</dbReference>
<keyword evidence="2" id="KW-0805">Transcription regulation</keyword>
<organism evidence="6 7">
    <name type="scientific">Myxococcus llanfairpwllgwyngyllgogerychwyrndrobwllllantysiliogogogochensis</name>
    <dbReference type="NCBI Taxonomy" id="2590453"/>
    <lineage>
        <taxon>Bacteria</taxon>
        <taxon>Pseudomonadati</taxon>
        <taxon>Myxococcota</taxon>
        <taxon>Myxococcia</taxon>
        <taxon>Myxococcales</taxon>
        <taxon>Cystobacterineae</taxon>
        <taxon>Myxococcaceae</taxon>
        <taxon>Myxococcus</taxon>
    </lineage>
</organism>
<name>A0A540WT58_9BACT</name>
<feature type="domain" description="HTH lysR-type" evidence="5">
    <location>
        <begin position="7"/>
        <end position="64"/>
    </location>
</feature>
<dbReference type="FunFam" id="1.10.10.10:FF:000038">
    <property type="entry name" value="Glycine cleavage system transcriptional activator"/>
    <property type="match status" value="1"/>
</dbReference>
<keyword evidence="7" id="KW-1185">Reference proteome</keyword>
<reference evidence="6 7" key="1">
    <citation type="submission" date="2019-06" db="EMBL/GenBank/DDBJ databases">
        <authorList>
            <person name="Livingstone P."/>
            <person name="Whitworth D."/>
        </authorList>
    </citation>
    <scope>NUCLEOTIDE SEQUENCE [LARGE SCALE GENOMIC DNA]</scope>
    <source>
        <strain evidence="6 7">AM401</strain>
    </source>
</reference>
<dbReference type="OrthoDB" id="9807765at2"/>
<evidence type="ECO:0000313" key="7">
    <source>
        <dbReference type="Proteomes" id="UP000315369"/>
    </source>
</evidence>
<dbReference type="InterPro" id="IPR000847">
    <property type="entry name" value="LysR_HTH_N"/>
</dbReference>
<protein>
    <submittedName>
        <fullName evidence="6">LysR family transcriptional regulator</fullName>
    </submittedName>
</protein>
<dbReference type="Pfam" id="PF03466">
    <property type="entry name" value="LysR_substrate"/>
    <property type="match status" value="1"/>
</dbReference>
<dbReference type="AlphaFoldDB" id="A0A540WT58"/>
<dbReference type="InterPro" id="IPR036390">
    <property type="entry name" value="WH_DNA-bd_sf"/>
</dbReference>
<evidence type="ECO:0000256" key="2">
    <source>
        <dbReference type="ARBA" id="ARBA00023015"/>
    </source>
</evidence>
<keyword evidence="3" id="KW-0238">DNA-binding</keyword>
<comment type="caution">
    <text evidence="6">The sequence shown here is derived from an EMBL/GenBank/DDBJ whole genome shotgun (WGS) entry which is preliminary data.</text>
</comment>
<dbReference type="GO" id="GO:0043565">
    <property type="term" value="F:sequence-specific DNA binding"/>
    <property type="evidence" value="ECO:0007669"/>
    <property type="project" value="TreeGrafter"/>
</dbReference>
<dbReference type="PROSITE" id="PS50931">
    <property type="entry name" value="HTH_LYSR"/>
    <property type="match status" value="1"/>
</dbReference>
<dbReference type="Proteomes" id="UP000315369">
    <property type="component" value="Unassembled WGS sequence"/>
</dbReference>
<sequence>MPPYELPPLNALRAFDAAARHSSFKAAAAELFVTPTAISHQVRQLEAYLGVRVLDRTPRSVSLTPAGAELYEAAAAGFADISRVVSRLRKGPTPVTLTLSATTGFLSQWLVPRLDEVRRLLPDIEFRLHAGNAPVVLKAGEVDVAIRYGRGPFPGAEATVLKRDTFTPVCSPRLKLTRASDLRRAKLIHIDGQRVPRPPPTWARWCAEAGVTGVDTEAGIRFTDGLHAVQAALAGQGVAIVSRVLVADALSAGLLSQPFVEVLRGETYHFVCAPGLSSRADVVALREWFQRNLMTPP</sequence>
<comment type="similarity">
    <text evidence="1">Belongs to the LysR transcriptional regulatory family.</text>
</comment>
<dbReference type="CDD" id="cd08432">
    <property type="entry name" value="PBP2_GcdR_TrpI_HvrB_AmpR_like"/>
    <property type="match status" value="1"/>
</dbReference>
<accession>A0A540WT58</accession>
<keyword evidence="4" id="KW-0804">Transcription</keyword>
<dbReference type="GO" id="GO:0006351">
    <property type="term" value="P:DNA-templated transcription"/>
    <property type="evidence" value="ECO:0007669"/>
    <property type="project" value="TreeGrafter"/>
</dbReference>
<evidence type="ECO:0000256" key="1">
    <source>
        <dbReference type="ARBA" id="ARBA00009437"/>
    </source>
</evidence>
<dbReference type="Gene3D" id="3.40.190.10">
    <property type="entry name" value="Periplasmic binding protein-like II"/>
    <property type="match status" value="2"/>
</dbReference>
<dbReference type="RefSeq" id="WP_141646056.1">
    <property type="nucleotide sequence ID" value="NZ_VIFM01000149.1"/>
</dbReference>
<dbReference type="EMBL" id="VIFM01000149">
    <property type="protein sequence ID" value="TQF12209.1"/>
    <property type="molecule type" value="Genomic_DNA"/>
</dbReference>
<dbReference type="PANTHER" id="PTHR30537:SF26">
    <property type="entry name" value="GLYCINE CLEAVAGE SYSTEM TRANSCRIPTIONAL ACTIVATOR"/>
    <property type="match status" value="1"/>
</dbReference>
<evidence type="ECO:0000256" key="4">
    <source>
        <dbReference type="ARBA" id="ARBA00023163"/>
    </source>
</evidence>
<evidence type="ECO:0000256" key="3">
    <source>
        <dbReference type="ARBA" id="ARBA00023125"/>
    </source>
</evidence>
<evidence type="ECO:0000259" key="5">
    <source>
        <dbReference type="PROSITE" id="PS50931"/>
    </source>
</evidence>
<dbReference type="PANTHER" id="PTHR30537">
    <property type="entry name" value="HTH-TYPE TRANSCRIPTIONAL REGULATOR"/>
    <property type="match status" value="1"/>
</dbReference>
<dbReference type="InterPro" id="IPR058163">
    <property type="entry name" value="LysR-type_TF_proteobact-type"/>
</dbReference>